<feature type="transmembrane region" description="Helical" evidence="7">
    <location>
        <begin position="12"/>
        <end position="35"/>
    </location>
</feature>
<evidence type="ECO:0000256" key="6">
    <source>
        <dbReference type="ARBA" id="ARBA00023136"/>
    </source>
</evidence>
<evidence type="ECO:0000256" key="3">
    <source>
        <dbReference type="ARBA" id="ARBA00022475"/>
    </source>
</evidence>
<feature type="transmembrane region" description="Helical" evidence="7">
    <location>
        <begin position="205"/>
        <end position="233"/>
    </location>
</feature>
<gene>
    <name evidence="9" type="ORF">G3T36_19360</name>
</gene>
<sequence>MAALLPVGARFWTAAAVVVVALWSSGAPALVYPVYEQDWGLTPAVITGIFAVYPVVLVVVLVIFGGISDYIGRRLTMLAGLGSIALGVLIFAIAPDAAWLFIGRIFQGIGVGLALSPAGAALVEYSRSVSRASSVNTLATAVGLTIATVLGGALVQYAPWPRELTFWVLLAVTVALAAAVYFLPRNDRSAAPGARWRPRPIRVPRALRGVVTAASLGAATSFAVGAVLISLGAQLIKDVLHTDNALVAGVVLAISAMVGGVVSIAARRLAPRTAVASGAITGAFAIALLVVSANLSSLLLFIVTSVIFGASYGMLFLGSLGLINRYAQPDHRAGTLSVVYLVAYLGQGTVAIGLGLLATALGLAPALSIVCPVLIGLALAAAAAAIFFGRPRREAPSADALSAASSIGR</sequence>
<feature type="transmembrane region" description="Helical" evidence="7">
    <location>
        <begin position="41"/>
        <end position="63"/>
    </location>
</feature>
<dbReference type="SUPFAM" id="SSF103473">
    <property type="entry name" value="MFS general substrate transporter"/>
    <property type="match status" value="1"/>
</dbReference>
<dbReference type="GO" id="GO:0022857">
    <property type="term" value="F:transmembrane transporter activity"/>
    <property type="evidence" value="ECO:0007669"/>
    <property type="project" value="InterPro"/>
</dbReference>
<keyword evidence="4 7" id="KW-0812">Transmembrane</keyword>
<feature type="transmembrane region" description="Helical" evidence="7">
    <location>
        <begin position="245"/>
        <end position="266"/>
    </location>
</feature>
<dbReference type="PANTHER" id="PTHR23517:SF13">
    <property type="entry name" value="MAJOR FACILITATOR SUPERFAMILY MFS_1"/>
    <property type="match status" value="1"/>
</dbReference>
<keyword evidence="3" id="KW-1003">Cell membrane</keyword>
<keyword evidence="5 7" id="KW-1133">Transmembrane helix</keyword>
<keyword evidence="6 7" id="KW-0472">Membrane</keyword>
<evidence type="ECO:0000313" key="10">
    <source>
        <dbReference type="Proteomes" id="UP000474967"/>
    </source>
</evidence>
<dbReference type="InterPro" id="IPR050171">
    <property type="entry name" value="MFS_Transporters"/>
</dbReference>
<dbReference type="EMBL" id="JAAGWY010000006">
    <property type="protein sequence ID" value="NEN08021.1"/>
    <property type="molecule type" value="Genomic_DNA"/>
</dbReference>
<organism evidence="9 10">
    <name type="scientific">Leifsonia tongyongensis</name>
    <dbReference type="NCBI Taxonomy" id="1268043"/>
    <lineage>
        <taxon>Bacteria</taxon>
        <taxon>Bacillati</taxon>
        <taxon>Actinomycetota</taxon>
        <taxon>Actinomycetes</taxon>
        <taxon>Micrococcales</taxon>
        <taxon>Microbacteriaceae</taxon>
        <taxon>Leifsonia</taxon>
    </lineage>
</organism>
<dbReference type="GO" id="GO:0005886">
    <property type="term" value="C:plasma membrane"/>
    <property type="evidence" value="ECO:0007669"/>
    <property type="project" value="UniProtKB-SubCell"/>
</dbReference>
<feature type="transmembrane region" description="Helical" evidence="7">
    <location>
        <begin position="335"/>
        <end position="360"/>
    </location>
</feature>
<proteinExistence type="predicted"/>
<feature type="domain" description="Major facilitator superfamily (MFS) profile" evidence="8">
    <location>
        <begin position="2"/>
        <end position="393"/>
    </location>
</feature>
<name>A0A6L9Y2W2_9MICO</name>
<feature type="transmembrane region" description="Helical" evidence="7">
    <location>
        <begin position="135"/>
        <end position="158"/>
    </location>
</feature>
<accession>A0A6L9Y2W2</accession>
<protein>
    <submittedName>
        <fullName evidence="9">MFS transporter</fullName>
    </submittedName>
</protein>
<feature type="transmembrane region" description="Helical" evidence="7">
    <location>
        <begin position="273"/>
        <end position="292"/>
    </location>
</feature>
<evidence type="ECO:0000256" key="5">
    <source>
        <dbReference type="ARBA" id="ARBA00022989"/>
    </source>
</evidence>
<dbReference type="AlphaFoldDB" id="A0A6L9Y2W2"/>
<dbReference type="Pfam" id="PF07690">
    <property type="entry name" value="MFS_1"/>
    <property type="match status" value="1"/>
</dbReference>
<evidence type="ECO:0000313" key="9">
    <source>
        <dbReference type="EMBL" id="NEN08021.1"/>
    </source>
</evidence>
<keyword evidence="10" id="KW-1185">Reference proteome</keyword>
<feature type="transmembrane region" description="Helical" evidence="7">
    <location>
        <begin position="366"/>
        <end position="388"/>
    </location>
</feature>
<dbReference type="InterPro" id="IPR020846">
    <property type="entry name" value="MFS_dom"/>
</dbReference>
<dbReference type="PANTHER" id="PTHR23517">
    <property type="entry name" value="RESISTANCE PROTEIN MDTM, PUTATIVE-RELATED-RELATED"/>
    <property type="match status" value="1"/>
</dbReference>
<dbReference type="RefSeq" id="WP_163291516.1">
    <property type="nucleotide sequence ID" value="NZ_JAAGWY010000006.1"/>
</dbReference>
<dbReference type="Proteomes" id="UP000474967">
    <property type="component" value="Unassembled WGS sequence"/>
</dbReference>
<evidence type="ECO:0000256" key="7">
    <source>
        <dbReference type="SAM" id="Phobius"/>
    </source>
</evidence>
<comment type="caution">
    <text evidence="9">The sequence shown here is derived from an EMBL/GenBank/DDBJ whole genome shotgun (WGS) entry which is preliminary data.</text>
</comment>
<dbReference type="InterPro" id="IPR011701">
    <property type="entry name" value="MFS"/>
</dbReference>
<feature type="transmembrane region" description="Helical" evidence="7">
    <location>
        <begin position="298"/>
        <end position="323"/>
    </location>
</feature>
<evidence type="ECO:0000256" key="2">
    <source>
        <dbReference type="ARBA" id="ARBA00022448"/>
    </source>
</evidence>
<dbReference type="PROSITE" id="PS50850">
    <property type="entry name" value="MFS"/>
    <property type="match status" value="1"/>
</dbReference>
<reference evidence="9 10" key="1">
    <citation type="journal article" date="2014" name="J. Microbiol.">
        <title>Diaminobutyricibacter tongyongensis gen. nov., sp. nov. and Homoserinibacter gongjuensis gen. nov., sp. nov. belong to the family Microbacteriaceae.</title>
        <authorList>
            <person name="Kim S.J."/>
            <person name="Ahn J.H."/>
            <person name="Weon H.Y."/>
            <person name="Hamada M."/>
            <person name="Suzuki K."/>
            <person name="Kwon S.W."/>
        </authorList>
    </citation>
    <scope>NUCLEOTIDE SEQUENCE [LARGE SCALE GENOMIC DNA]</scope>
    <source>
        <strain evidence="9 10">NBRC 108724</strain>
    </source>
</reference>
<keyword evidence="2" id="KW-0813">Transport</keyword>
<comment type="subcellular location">
    <subcellularLocation>
        <location evidence="1">Cell membrane</location>
        <topology evidence="1">Multi-pass membrane protein</topology>
    </subcellularLocation>
</comment>
<feature type="transmembrane region" description="Helical" evidence="7">
    <location>
        <begin position="101"/>
        <end position="123"/>
    </location>
</feature>
<evidence type="ECO:0000256" key="4">
    <source>
        <dbReference type="ARBA" id="ARBA00022692"/>
    </source>
</evidence>
<dbReference type="InterPro" id="IPR036259">
    <property type="entry name" value="MFS_trans_sf"/>
</dbReference>
<evidence type="ECO:0000256" key="1">
    <source>
        <dbReference type="ARBA" id="ARBA00004651"/>
    </source>
</evidence>
<feature type="transmembrane region" description="Helical" evidence="7">
    <location>
        <begin position="164"/>
        <end position="184"/>
    </location>
</feature>
<feature type="transmembrane region" description="Helical" evidence="7">
    <location>
        <begin position="75"/>
        <end position="95"/>
    </location>
</feature>
<dbReference type="Gene3D" id="1.20.1250.20">
    <property type="entry name" value="MFS general substrate transporter like domains"/>
    <property type="match status" value="1"/>
</dbReference>
<evidence type="ECO:0000259" key="8">
    <source>
        <dbReference type="PROSITE" id="PS50850"/>
    </source>
</evidence>